<evidence type="ECO:0000313" key="3">
    <source>
        <dbReference type="Proteomes" id="UP000076490"/>
    </source>
</evidence>
<keyword evidence="1" id="KW-1133">Transmembrane helix</keyword>
<protein>
    <submittedName>
        <fullName evidence="2">Uncharacterized protein</fullName>
    </submittedName>
</protein>
<keyword evidence="1" id="KW-0472">Membrane</keyword>
<evidence type="ECO:0000256" key="1">
    <source>
        <dbReference type="SAM" id="Phobius"/>
    </source>
</evidence>
<feature type="transmembrane region" description="Helical" evidence="1">
    <location>
        <begin position="6"/>
        <end position="25"/>
    </location>
</feature>
<dbReference type="RefSeq" id="WP_063178645.1">
    <property type="nucleotide sequence ID" value="NZ_LQNT01000001.1"/>
</dbReference>
<keyword evidence="1" id="KW-0812">Transmembrane</keyword>
<comment type="caution">
    <text evidence="2">The sequence shown here is derived from an EMBL/GenBank/DDBJ whole genome shotgun (WGS) entry which is preliminary data.</text>
</comment>
<dbReference type="Proteomes" id="UP000076490">
    <property type="component" value="Unassembled WGS sequence"/>
</dbReference>
<accession>A0A161SPL2</accession>
<reference evidence="2 3" key="1">
    <citation type="submission" date="2016-01" db="EMBL/GenBank/DDBJ databases">
        <title>Whole genome sequencing of Bhargavaea cecembensis T14.</title>
        <authorList>
            <person name="Hong K.W."/>
        </authorList>
    </citation>
    <scope>NUCLEOTIDE SEQUENCE [LARGE SCALE GENOMIC DNA]</scope>
    <source>
        <strain evidence="2 3">T14</strain>
    </source>
</reference>
<name>A0A161SPL2_9BACL</name>
<gene>
    <name evidence="2" type="ORF">AV656_02965</name>
</gene>
<organism evidence="2 3">
    <name type="scientific">Bhargavaea cecembensis</name>
    <dbReference type="NCBI Taxonomy" id="394098"/>
    <lineage>
        <taxon>Bacteria</taxon>
        <taxon>Bacillati</taxon>
        <taxon>Bacillota</taxon>
        <taxon>Bacilli</taxon>
        <taxon>Bacillales</taxon>
        <taxon>Caryophanaceae</taxon>
        <taxon>Bhargavaea</taxon>
    </lineage>
</organism>
<proteinExistence type="predicted"/>
<sequence>MNWDLLIGLIIGLSGSILGLAGTIWTNKQNHDHEIEMAKLSQTEEMKRFVLDNSFKEYEFRTNLGERLAKNSGKDLSVYPYDMYLVSYSKIADYLQIEQPSIEDLEKLIQQILEIQSLYEGYNHHRDLTPPH</sequence>
<dbReference type="AlphaFoldDB" id="A0A161SPL2"/>
<evidence type="ECO:0000313" key="2">
    <source>
        <dbReference type="EMBL" id="KZE40243.1"/>
    </source>
</evidence>
<dbReference type="EMBL" id="LQNT01000001">
    <property type="protein sequence ID" value="KZE40243.1"/>
    <property type="molecule type" value="Genomic_DNA"/>
</dbReference>